<gene>
    <name evidence="3" type="ORF">D9V37_09755</name>
</gene>
<evidence type="ECO:0000259" key="2">
    <source>
        <dbReference type="Pfam" id="PF14530"/>
    </source>
</evidence>
<name>A0A3L8P0B5_9ACTN</name>
<feature type="domain" description="DUF4439" evidence="2">
    <location>
        <begin position="83"/>
        <end position="215"/>
    </location>
</feature>
<dbReference type="AlphaFoldDB" id="A0A3L8P0B5"/>
<dbReference type="InterPro" id="IPR009078">
    <property type="entry name" value="Ferritin-like_SF"/>
</dbReference>
<accession>A0A3L8P0B5</accession>
<evidence type="ECO:0000313" key="3">
    <source>
        <dbReference type="EMBL" id="RLV48880.1"/>
    </source>
</evidence>
<dbReference type="InterPro" id="IPR012347">
    <property type="entry name" value="Ferritin-like"/>
</dbReference>
<evidence type="ECO:0000313" key="4">
    <source>
        <dbReference type="Proteomes" id="UP000281708"/>
    </source>
</evidence>
<proteinExistence type="predicted"/>
<protein>
    <submittedName>
        <fullName evidence="3">DUF4439 domain-containing protein</fullName>
    </submittedName>
</protein>
<feature type="region of interest" description="Disordered" evidence="1">
    <location>
        <begin position="1"/>
        <end position="54"/>
    </location>
</feature>
<sequence>MARSRPTGCSPRAPRRPPWAPTAPPRWRRCASRPPPCSRPASTPPVAPSPAPSPGCWPAWAAPTASGWRCCPVADSPSDTTQALQDTLAGEHAACYVFTVLVAQTSEGAQPTLFGQLDDAFTWHRTQRDDLVARITAAGATPVAASPSYVLPNAAADQQQIVRAALTIERRIADTYGTLVASTSGENRRLAVVAMQSCAVRQLTFGGRPETWPGTSGLGAKASD</sequence>
<dbReference type="CDD" id="cd00657">
    <property type="entry name" value="Ferritin_like"/>
    <property type="match status" value="1"/>
</dbReference>
<feature type="compositionally biased region" description="Pro residues" evidence="1">
    <location>
        <begin position="33"/>
        <end position="54"/>
    </location>
</feature>
<organism evidence="3 4">
    <name type="scientific">Nocardioides mangrovicus</name>
    <dbReference type="NCBI Taxonomy" id="2478913"/>
    <lineage>
        <taxon>Bacteria</taxon>
        <taxon>Bacillati</taxon>
        <taxon>Actinomycetota</taxon>
        <taxon>Actinomycetes</taxon>
        <taxon>Propionibacteriales</taxon>
        <taxon>Nocardioidaceae</taxon>
        <taxon>Nocardioides</taxon>
    </lineage>
</organism>
<dbReference type="InterPro" id="IPR029447">
    <property type="entry name" value="DUF4439"/>
</dbReference>
<dbReference type="Gene3D" id="1.20.1260.10">
    <property type="match status" value="1"/>
</dbReference>
<comment type="caution">
    <text evidence="3">The sequence shown here is derived from an EMBL/GenBank/DDBJ whole genome shotgun (WGS) entry which is preliminary data.</text>
</comment>
<dbReference type="Pfam" id="PF14530">
    <property type="entry name" value="DUF4439"/>
    <property type="match status" value="1"/>
</dbReference>
<evidence type="ECO:0000256" key="1">
    <source>
        <dbReference type="SAM" id="MobiDB-lite"/>
    </source>
</evidence>
<keyword evidence="4" id="KW-1185">Reference proteome</keyword>
<dbReference type="Proteomes" id="UP000281708">
    <property type="component" value="Unassembled WGS sequence"/>
</dbReference>
<dbReference type="SUPFAM" id="SSF47240">
    <property type="entry name" value="Ferritin-like"/>
    <property type="match status" value="1"/>
</dbReference>
<reference evidence="3 4" key="1">
    <citation type="submission" date="2018-10" db="EMBL/GenBank/DDBJ databases">
        <title>Marmoricola sp. 4Q3S-7 whole genome shotgun sequence.</title>
        <authorList>
            <person name="Li F."/>
        </authorList>
    </citation>
    <scope>NUCLEOTIDE SEQUENCE [LARGE SCALE GENOMIC DNA]</scope>
    <source>
        <strain evidence="3 4">4Q3S-7</strain>
    </source>
</reference>
<dbReference type="EMBL" id="RDBE01000007">
    <property type="protein sequence ID" value="RLV48880.1"/>
    <property type="molecule type" value="Genomic_DNA"/>
</dbReference>